<keyword evidence="2" id="KW-1185">Reference proteome</keyword>
<accession>A0A8R1YRQ7</accession>
<name>A0A2A6B791_PRIPA</name>
<accession>A0A2A6B791</accession>
<dbReference type="PANTHER" id="PTHR35014:SF1">
    <property type="entry name" value="INFECTION RESPONSE PROTEIN"/>
    <property type="match status" value="1"/>
</dbReference>
<gene>
    <name evidence="1" type="primary">WBGene00273887</name>
</gene>
<dbReference type="AlphaFoldDB" id="A0A2A6B791"/>
<evidence type="ECO:0000313" key="2">
    <source>
        <dbReference type="Proteomes" id="UP000005239"/>
    </source>
</evidence>
<dbReference type="OrthoDB" id="5818920at2759"/>
<reference evidence="1" key="2">
    <citation type="submission" date="2022-06" db="UniProtKB">
        <authorList>
            <consortium name="EnsemblMetazoa"/>
        </authorList>
    </citation>
    <scope>IDENTIFICATION</scope>
    <source>
        <strain evidence="1">PS312</strain>
    </source>
</reference>
<sequence length="207" mass="22860">MTRAATLLAVFAAFAAVTTGADKNSNLDANCSPAYLAQTKSCLDSYFSGFGLNPANLPPYKDYVNIIVDLTTHFGANGADIYCSLEVTVKNCLGPLFNSPCMTGAAFQDMYGMDLTNAYEYATDFPVRAYMCDNKQFMEDNLACFDSIITSHMDERRKCTDTVETAIKNVSDGDYCKPWGPFVQCMDDVYVKYCGQQVKGDFSIAFW</sequence>
<protein>
    <submittedName>
        <fullName evidence="1">Uncharacterized protein</fullName>
    </submittedName>
</protein>
<dbReference type="EnsemblMetazoa" id="PPA35518.1">
    <property type="protein sequence ID" value="PPA35518.1"/>
    <property type="gene ID" value="WBGene00273887"/>
</dbReference>
<proteinExistence type="predicted"/>
<evidence type="ECO:0000313" key="1">
    <source>
        <dbReference type="EnsemblMetazoa" id="PPA35518.1"/>
    </source>
</evidence>
<dbReference type="PANTHER" id="PTHR35014">
    <property type="entry name" value="INFECTION RESPONSE PROTEIN-RELATED"/>
    <property type="match status" value="1"/>
</dbReference>
<dbReference type="Proteomes" id="UP000005239">
    <property type="component" value="Unassembled WGS sequence"/>
</dbReference>
<reference evidence="2" key="1">
    <citation type="journal article" date="2008" name="Nat. Genet.">
        <title>The Pristionchus pacificus genome provides a unique perspective on nematode lifestyle and parasitism.</title>
        <authorList>
            <person name="Dieterich C."/>
            <person name="Clifton S.W."/>
            <person name="Schuster L.N."/>
            <person name="Chinwalla A."/>
            <person name="Delehaunty K."/>
            <person name="Dinkelacker I."/>
            <person name="Fulton L."/>
            <person name="Fulton R."/>
            <person name="Godfrey J."/>
            <person name="Minx P."/>
            <person name="Mitreva M."/>
            <person name="Roeseler W."/>
            <person name="Tian H."/>
            <person name="Witte H."/>
            <person name="Yang S.P."/>
            <person name="Wilson R.K."/>
            <person name="Sommer R.J."/>
        </authorList>
    </citation>
    <scope>NUCLEOTIDE SEQUENCE [LARGE SCALE GENOMIC DNA]</scope>
    <source>
        <strain evidence="2">PS312</strain>
    </source>
</reference>
<organism evidence="1 2">
    <name type="scientific">Pristionchus pacificus</name>
    <name type="common">Parasitic nematode worm</name>
    <dbReference type="NCBI Taxonomy" id="54126"/>
    <lineage>
        <taxon>Eukaryota</taxon>
        <taxon>Metazoa</taxon>
        <taxon>Ecdysozoa</taxon>
        <taxon>Nematoda</taxon>
        <taxon>Chromadorea</taxon>
        <taxon>Rhabditida</taxon>
        <taxon>Rhabditina</taxon>
        <taxon>Diplogasteromorpha</taxon>
        <taxon>Diplogasteroidea</taxon>
        <taxon>Neodiplogasteridae</taxon>
        <taxon>Pristionchus</taxon>
    </lineage>
</organism>